<dbReference type="Gene3D" id="3.30.505.10">
    <property type="entry name" value="SH2 domain"/>
    <property type="match status" value="1"/>
</dbReference>
<dbReference type="InterPro" id="IPR046349">
    <property type="entry name" value="C1-like_sf"/>
</dbReference>
<evidence type="ECO:0000256" key="4">
    <source>
        <dbReference type="PROSITE-ProRule" id="PRU00191"/>
    </source>
</evidence>
<keyword evidence="9" id="KW-1185">Reference proteome</keyword>
<dbReference type="InterPro" id="IPR008936">
    <property type="entry name" value="Rho_GTPase_activation_prot"/>
</dbReference>
<feature type="domain" description="Phorbol-ester/DAG-type" evidence="6">
    <location>
        <begin position="233"/>
        <end position="283"/>
    </location>
</feature>
<comment type="caution">
    <text evidence="8">The sequence shown here is derived from an EMBL/GenBank/DDBJ whole genome shotgun (WGS) entry which is preliminary data.</text>
</comment>
<reference evidence="8" key="1">
    <citation type="journal article" date="2023" name="Insect Mol. Biol.">
        <title>Genome sequencing provides insights into the evolution of gene families encoding plant cell wall-degrading enzymes in longhorned beetles.</title>
        <authorList>
            <person name="Shin N.R."/>
            <person name="Okamura Y."/>
            <person name="Kirsch R."/>
            <person name="Pauchet Y."/>
        </authorList>
    </citation>
    <scope>NUCLEOTIDE SEQUENCE</scope>
    <source>
        <strain evidence="8">MMC_N1</strain>
    </source>
</reference>
<dbReference type="InterPro" id="IPR000198">
    <property type="entry name" value="RhoGAP_dom"/>
</dbReference>
<keyword evidence="3" id="KW-0862">Zinc</keyword>
<dbReference type="Gene3D" id="3.30.60.20">
    <property type="match status" value="1"/>
</dbReference>
<dbReference type="PANTHER" id="PTHR46075">
    <property type="entry name" value="CHIMERIN FAMILY MEMBER"/>
    <property type="match status" value="1"/>
</dbReference>
<name>A0ABQ9JM35_9CUCU</name>
<protein>
    <recommendedName>
        <fullName evidence="10">Beta-chimaerin</fullName>
    </recommendedName>
</protein>
<evidence type="ECO:0000313" key="8">
    <source>
        <dbReference type="EMBL" id="KAJ8978752.1"/>
    </source>
</evidence>
<evidence type="ECO:0000259" key="5">
    <source>
        <dbReference type="PROSITE" id="PS50001"/>
    </source>
</evidence>
<dbReference type="Proteomes" id="UP001162164">
    <property type="component" value="Unassembled WGS sequence"/>
</dbReference>
<evidence type="ECO:0000256" key="3">
    <source>
        <dbReference type="ARBA" id="ARBA00022833"/>
    </source>
</evidence>
<dbReference type="SUPFAM" id="SSF48350">
    <property type="entry name" value="GTPase activation domain, GAP"/>
    <property type="match status" value="1"/>
</dbReference>
<evidence type="ECO:0000259" key="7">
    <source>
        <dbReference type="PROSITE" id="PS50238"/>
    </source>
</evidence>
<accession>A0ABQ9JM35</accession>
<dbReference type="Pfam" id="PF00130">
    <property type="entry name" value="C1_1"/>
    <property type="match status" value="1"/>
</dbReference>
<evidence type="ECO:0000256" key="2">
    <source>
        <dbReference type="ARBA" id="ARBA00022723"/>
    </source>
</evidence>
<feature type="domain" description="SH2" evidence="5">
    <location>
        <begin position="82"/>
        <end position="154"/>
    </location>
</feature>
<dbReference type="EMBL" id="JAPWTJ010000405">
    <property type="protein sequence ID" value="KAJ8978752.1"/>
    <property type="molecule type" value="Genomic_DNA"/>
</dbReference>
<dbReference type="SMART" id="SM00324">
    <property type="entry name" value="RhoGAP"/>
    <property type="match status" value="1"/>
</dbReference>
<dbReference type="PROSITE" id="PS50081">
    <property type="entry name" value="ZF_DAG_PE_2"/>
    <property type="match status" value="1"/>
</dbReference>
<dbReference type="SUPFAM" id="SSF55550">
    <property type="entry name" value="SH2 domain"/>
    <property type="match status" value="1"/>
</dbReference>
<organism evidence="8 9">
    <name type="scientific">Molorchus minor</name>
    <dbReference type="NCBI Taxonomy" id="1323400"/>
    <lineage>
        <taxon>Eukaryota</taxon>
        <taxon>Metazoa</taxon>
        <taxon>Ecdysozoa</taxon>
        <taxon>Arthropoda</taxon>
        <taxon>Hexapoda</taxon>
        <taxon>Insecta</taxon>
        <taxon>Pterygota</taxon>
        <taxon>Neoptera</taxon>
        <taxon>Endopterygota</taxon>
        <taxon>Coleoptera</taxon>
        <taxon>Polyphaga</taxon>
        <taxon>Cucujiformia</taxon>
        <taxon>Chrysomeloidea</taxon>
        <taxon>Cerambycidae</taxon>
        <taxon>Lamiinae</taxon>
        <taxon>Monochamini</taxon>
        <taxon>Molorchus</taxon>
    </lineage>
</organism>
<dbReference type="Pfam" id="PF00017">
    <property type="entry name" value="SH2"/>
    <property type="match status" value="1"/>
</dbReference>
<evidence type="ECO:0000313" key="9">
    <source>
        <dbReference type="Proteomes" id="UP001162164"/>
    </source>
</evidence>
<sequence>MGLESDSPVHTVWKSDYNSIKMVVLRLSRVFKPDYMERDWNLLYPLTIDILNLYRMQLEAPVPIPIICEDVPPDLPSYLGRDYHGMISHVEASNLLSSQPNGAYLVRSSRSANGEFHTLSLKFIDKIHHYKLFYDPKSGLYVREKRYDCVRSLVADGLVTMYLELKAPTTLQRLATANYQESPYMTLNKRKLRALSRENAKNKNLFADPYNSQDIPLSQQILGPNIPDKIEKQHVFRLTTFKGLNWCELCANFLWGFTLQGKKCEDCGVIAHVKCSEKFDNDCVPDLKYIRGVFGIELTTLLSAYKAELPFVVTKCVSEVEARGLTTEGIYRLSGFAEEIDAIKMALDKDGEKADLSVDKWPNINVITGALKLYLRILPVPLVTFEVHPKLIDAIQHDKVDLQLSSIKHALRSLPKPHYDTLKFMMEHLYRIALHAPINKMNSSNLATVFAPTLIHHPPNLIWDVRSDILLLEIMINNCERIFGK</sequence>
<evidence type="ECO:0000259" key="6">
    <source>
        <dbReference type="PROSITE" id="PS50081"/>
    </source>
</evidence>
<dbReference type="SUPFAM" id="SSF57889">
    <property type="entry name" value="Cysteine-rich domain"/>
    <property type="match status" value="1"/>
</dbReference>
<keyword evidence="2" id="KW-0479">Metal-binding</keyword>
<keyword evidence="1" id="KW-0343">GTPase activation</keyword>
<feature type="domain" description="Rho-GAP" evidence="7">
    <location>
        <begin position="296"/>
        <end position="483"/>
    </location>
</feature>
<dbReference type="Pfam" id="PF00620">
    <property type="entry name" value="RhoGAP"/>
    <property type="match status" value="1"/>
</dbReference>
<evidence type="ECO:0000256" key="1">
    <source>
        <dbReference type="ARBA" id="ARBA00022468"/>
    </source>
</evidence>
<dbReference type="InterPro" id="IPR002219">
    <property type="entry name" value="PKC_DAG/PE"/>
</dbReference>
<dbReference type="PANTHER" id="PTHR46075:SF2">
    <property type="entry name" value="RHO GTPASE ACTIVATING PROTEIN AT 5A, ISOFORM A"/>
    <property type="match status" value="1"/>
</dbReference>
<evidence type="ECO:0008006" key="10">
    <source>
        <dbReference type="Google" id="ProtNLM"/>
    </source>
</evidence>
<dbReference type="PROSITE" id="PS50001">
    <property type="entry name" value="SH2"/>
    <property type="match status" value="1"/>
</dbReference>
<gene>
    <name evidence="8" type="ORF">NQ317_002157</name>
</gene>
<dbReference type="Gene3D" id="1.10.555.10">
    <property type="entry name" value="Rho GTPase activation protein"/>
    <property type="match status" value="1"/>
</dbReference>
<proteinExistence type="predicted"/>
<dbReference type="CDD" id="cd20806">
    <property type="entry name" value="C1_CHN"/>
    <property type="match status" value="1"/>
</dbReference>
<dbReference type="PROSITE" id="PS00479">
    <property type="entry name" value="ZF_DAG_PE_1"/>
    <property type="match status" value="1"/>
</dbReference>
<dbReference type="InterPro" id="IPR000980">
    <property type="entry name" value="SH2"/>
</dbReference>
<dbReference type="SMART" id="SM00252">
    <property type="entry name" value="SH2"/>
    <property type="match status" value="1"/>
</dbReference>
<dbReference type="SMART" id="SM00109">
    <property type="entry name" value="C1"/>
    <property type="match status" value="1"/>
</dbReference>
<dbReference type="InterPro" id="IPR036860">
    <property type="entry name" value="SH2_dom_sf"/>
</dbReference>
<keyword evidence="4" id="KW-0727">SH2 domain</keyword>
<dbReference type="InterPro" id="IPR051854">
    <property type="entry name" value="Rho-type_GAP"/>
</dbReference>
<dbReference type="PROSITE" id="PS50238">
    <property type="entry name" value="RHOGAP"/>
    <property type="match status" value="1"/>
</dbReference>